<dbReference type="Gene3D" id="1.50.10.20">
    <property type="match status" value="1"/>
</dbReference>
<proteinExistence type="predicted"/>
<dbReference type="RefSeq" id="WP_073292473.1">
    <property type="nucleotide sequence ID" value="NZ_FRAV01000010.1"/>
</dbReference>
<feature type="binding site" evidence="1">
    <location>
        <position position="259"/>
    </location>
    <ligand>
        <name>Zn(2+)</name>
        <dbReference type="ChEBI" id="CHEBI:29105"/>
    </ligand>
</feature>
<sequence>METILKELEHIKAKTSLYINKNRYKSGLLDDLGGLSLFSFYYGREFDDVDSLNKGEELTNDIILNINTSLKRGDFKYSSGATGFAWLLKFFNKEGFVDFETEDVLSDLDEIIYNFAIIELDKGKFDFLHGAMGVLHYFLTDAKDLNDYAKGIISKLHSIVEYTPEGKMYWPFFGITDPNKLEKSINFGLAHGQPAVVSILSKAYRLSPDNTILKELIENTTKTIIDYKYQDKRNSLYPSTVHTLQNSSYYSKGSRMGWCYGDLGIAVALWDVGEILENDSIQLEALECIKKSALRRDLQDGFVRDAAICHGSAGIMYIFNKFSLLDNGNKYKDEVEYWKNISVNLLNTNNDKLVTGHCAWNNNTGHYDDFGFLQGISGVGLSFLSLINPEIKWGEVLLM</sequence>
<organism evidence="2 3">
    <name type="scientific">Chryseobacterium polytrichastri</name>
    <dbReference type="NCBI Taxonomy" id="1302687"/>
    <lineage>
        <taxon>Bacteria</taxon>
        <taxon>Pseudomonadati</taxon>
        <taxon>Bacteroidota</taxon>
        <taxon>Flavobacteriia</taxon>
        <taxon>Flavobacteriales</taxon>
        <taxon>Weeksellaceae</taxon>
        <taxon>Chryseobacterium group</taxon>
        <taxon>Chryseobacterium</taxon>
    </lineage>
</organism>
<keyword evidence="1" id="KW-0862">Zinc</keyword>
<dbReference type="InterPro" id="IPR007822">
    <property type="entry name" value="LANC-like"/>
</dbReference>
<name>A0A1M6X219_9FLAO</name>
<accession>A0A1M6X219</accession>
<dbReference type="PRINTS" id="PR01955">
    <property type="entry name" value="LANCFRANKIA"/>
</dbReference>
<dbReference type="PRINTS" id="PR01950">
    <property type="entry name" value="LANCSUPER"/>
</dbReference>
<dbReference type="Pfam" id="PF05147">
    <property type="entry name" value="LANC_like"/>
    <property type="match status" value="1"/>
</dbReference>
<evidence type="ECO:0000256" key="1">
    <source>
        <dbReference type="PIRSR" id="PIRSR607822-1"/>
    </source>
</evidence>
<dbReference type="Proteomes" id="UP000184364">
    <property type="component" value="Unassembled WGS sequence"/>
</dbReference>
<keyword evidence="3" id="KW-1185">Reference proteome</keyword>
<keyword evidence="1" id="KW-0479">Metal-binding</keyword>
<evidence type="ECO:0000313" key="2">
    <source>
        <dbReference type="EMBL" id="SHL00040.1"/>
    </source>
</evidence>
<dbReference type="STRING" id="1302687.SAMN05444267_101068"/>
<dbReference type="InterPro" id="IPR033889">
    <property type="entry name" value="LanC"/>
</dbReference>
<feature type="binding site" evidence="1">
    <location>
        <position position="310"/>
    </location>
    <ligand>
        <name>Zn(2+)</name>
        <dbReference type="ChEBI" id="CHEBI:29105"/>
    </ligand>
</feature>
<dbReference type="GO" id="GO:0046872">
    <property type="term" value="F:metal ion binding"/>
    <property type="evidence" value="ECO:0007669"/>
    <property type="project" value="UniProtKB-KW"/>
</dbReference>
<feature type="binding site" evidence="1">
    <location>
        <position position="309"/>
    </location>
    <ligand>
        <name>Zn(2+)</name>
        <dbReference type="ChEBI" id="CHEBI:29105"/>
    </ligand>
</feature>
<gene>
    <name evidence="2" type="ORF">SAMN05444267_101068</name>
</gene>
<dbReference type="EMBL" id="FRAV01000010">
    <property type="protein sequence ID" value="SHL00040.1"/>
    <property type="molecule type" value="Genomic_DNA"/>
</dbReference>
<dbReference type="GO" id="GO:0031179">
    <property type="term" value="P:peptide modification"/>
    <property type="evidence" value="ECO:0007669"/>
    <property type="project" value="InterPro"/>
</dbReference>
<dbReference type="SUPFAM" id="SSF158745">
    <property type="entry name" value="LanC-like"/>
    <property type="match status" value="1"/>
</dbReference>
<dbReference type="AlphaFoldDB" id="A0A1M6X219"/>
<reference evidence="3" key="1">
    <citation type="submission" date="2016-11" db="EMBL/GenBank/DDBJ databases">
        <authorList>
            <person name="Varghese N."/>
            <person name="Submissions S."/>
        </authorList>
    </citation>
    <scope>NUCLEOTIDE SEQUENCE [LARGE SCALE GENOMIC DNA]</scope>
    <source>
        <strain evidence="3">DSM 26899</strain>
    </source>
</reference>
<dbReference type="OrthoDB" id="6313827at2"/>
<protein>
    <submittedName>
        <fullName evidence="2">Lanthionine synthetase C-like protein</fullName>
    </submittedName>
</protein>
<dbReference type="CDD" id="cd04793">
    <property type="entry name" value="LanC"/>
    <property type="match status" value="1"/>
</dbReference>
<evidence type="ECO:0000313" key="3">
    <source>
        <dbReference type="Proteomes" id="UP000184364"/>
    </source>
</evidence>
<dbReference type="SMART" id="SM01260">
    <property type="entry name" value="LANC_like"/>
    <property type="match status" value="1"/>
</dbReference>